<proteinExistence type="predicted"/>
<reference evidence="1 2" key="1">
    <citation type="submission" date="2016-03" db="EMBL/GenBank/DDBJ databases">
        <authorList>
            <person name="Ploux O."/>
        </authorList>
    </citation>
    <scope>NUCLEOTIDE SEQUENCE [LARGE SCALE GENOMIC DNA]</scope>
    <source>
        <strain evidence="1 2">BER2</strain>
    </source>
</reference>
<evidence type="ECO:0000313" key="2">
    <source>
        <dbReference type="Proteomes" id="UP000075391"/>
    </source>
</evidence>
<accession>A0A150WCE4</accession>
<comment type="caution">
    <text evidence="1">The sequence shown here is derived from an EMBL/GenBank/DDBJ whole genome shotgun (WGS) entry which is preliminary data.</text>
</comment>
<sequence length="268" mass="30745">MIREAFIFLFTPTSDVAKKYGFLYQSVALQARYHRCKKAWLPHLKNCQDLFLDTVKTLPQKKSVVILGSSHLHEIPMHLLEKNFESITLVDVIHPIRHHLLAKRTSRVKLITQDLSGSLASLENLQSLEDLYELKDKLAQETLFNFDADLIVSGNLLSQLALLPIEAIEKKIKRALTLEEKDVLCTGFAEIHLKNLSACKGTKLIYADREVTYRDPKGDEIYKGHYPVNFSGYEKVKEWNWLLAPLKEASKNYSIEMKIEAYKSVEPS</sequence>
<dbReference type="OrthoDB" id="5290124at2"/>
<dbReference type="EMBL" id="LUKF01000019">
    <property type="protein sequence ID" value="KYG60522.1"/>
    <property type="molecule type" value="Genomic_DNA"/>
</dbReference>
<name>A0A150WCE4_BDEBC</name>
<evidence type="ECO:0008006" key="3">
    <source>
        <dbReference type="Google" id="ProtNLM"/>
    </source>
</evidence>
<gene>
    <name evidence="1" type="ORF">AZI85_10915</name>
</gene>
<dbReference type="Proteomes" id="UP000075391">
    <property type="component" value="Unassembled WGS sequence"/>
</dbReference>
<organism evidence="1 2">
    <name type="scientific">Bdellovibrio bacteriovorus</name>
    <dbReference type="NCBI Taxonomy" id="959"/>
    <lineage>
        <taxon>Bacteria</taxon>
        <taxon>Pseudomonadati</taxon>
        <taxon>Bdellovibrionota</taxon>
        <taxon>Bdellovibrionia</taxon>
        <taxon>Bdellovibrionales</taxon>
        <taxon>Pseudobdellovibrionaceae</taxon>
        <taxon>Bdellovibrio</taxon>
    </lineage>
</organism>
<dbReference type="RefSeq" id="WP_063244805.1">
    <property type="nucleotide sequence ID" value="NZ_LUKF01000019.1"/>
</dbReference>
<dbReference type="AlphaFoldDB" id="A0A150WCE4"/>
<protein>
    <recommendedName>
        <fullName evidence="3">Methyltransferase</fullName>
    </recommendedName>
</protein>
<evidence type="ECO:0000313" key="1">
    <source>
        <dbReference type="EMBL" id="KYG60522.1"/>
    </source>
</evidence>